<dbReference type="KEGG" id="sva:SVA_0827"/>
<evidence type="ECO:0008006" key="4">
    <source>
        <dbReference type="Google" id="ProtNLM"/>
    </source>
</evidence>
<proteinExistence type="predicted"/>
<dbReference type="PROSITE" id="PS51257">
    <property type="entry name" value="PROKAR_LIPOPROTEIN"/>
    <property type="match status" value="1"/>
</dbReference>
<reference evidence="2 3" key="1">
    <citation type="submission" date="2015-08" db="EMBL/GenBank/DDBJ databases">
        <title>Complete genome sequence of Sulfurifustis variabilis.</title>
        <authorList>
            <person name="Miura A."/>
            <person name="Kojima H."/>
            <person name="Fukui M."/>
        </authorList>
    </citation>
    <scope>NUCLEOTIDE SEQUENCE [LARGE SCALE GENOMIC DNA]</scope>
    <source>
        <strain evidence="3">skN76</strain>
    </source>
</reference>
<gene>
    <name evidence="2" type="ORF">SVA_0827</name>
</gene>
<keyword evidence="3" id="KW-1185">Reference proteome</keyword>
<sequence length="410" mass="41981">MRAAIDMKRLFRRCAVAAALTAIAGCGSSNSTPPERPSGAIEGIVFAAPVSGATVQAWTYRDGGRGELLGQATTDASGRYALSVKTPDGILLLEASGGVYREEASARDVTLAPQPHLRSLVRYVNGGPPPAGNITSFTTLASGLADHLVSGGETAQAATDRGFAAFNAALGLDVRAVTPLHITDPGSATGGLSPGHEYGFYEAAISQWTAEAGTRNGQTPHTTHTSASFVALGLEDIRADGLLDGSAEGGRLLSVGGIALDTETYRHDLAVALLRIAQSGANATGLAAGQLVPAADRWNGSTAGFFGYAPVVPLDETPPAITNLQPPENSILCGTFTASASVGDALLADSVFLLDGNLLGNQGTASAPRIAINTRQYSNGNHALVLRATDVLGNVSTLTRTLAFLNAFIC</sequence>
<dbReference type="Gene3D" id="2.60.40.10">
    <property type="entry name" value="Immunoglobulins"/>
    <property type="match status" value="1"/>
</dbReference>
<dbReference type="InterPro" id="IPR013783">
    <property type="entry name" value="Ig-like_fold"/>
</dbReference>
<dbReference type="AlphaFoldDB" id="A0A1B4V1P1"/>
<dbReference type="SUPFAM" id="SSF49464">
    <property type="entry name" value="Carboxypeptidase regulatory domain-like"/>
    <property type="match status" value="1"/>
</dbReference>
<accession>A0A1B4V1P1</accession>
<keyword evidence="1" id="KW-0732">Signal</keyword>
<feature type="chain" id="PRO_5008571242" description="Carboxypeptidase regulatory-like domain-containing protein" evidence="1">
    <location>
        <begin position="25"/>
        <end position="410"/>
    </location>
</feature>
<dbReference type="Proteomes" id="UP000218899">
    <property type="component" value="Chromosome"/>
</dbReference>
<organism evidence="2 3">
    <name type="scientific">Sulfurifustis variabilis</name>
    <dbReference type="NCBI Taxonomy" id="1675686"/>
    <lineage>
        <taxon>Bacteria</taxon>
        <taxon>Pseudomonadati</taxon>
        <taxon>Pseudomonadota</taxon>
        <taxon>Gammaproteobacteria</taxon>
        <taxon>Acidiferrobacterales</taxon>
        <taxon>Acidiferrobacteraceae</taxon>
        <taxon>Sulfurifustis</taxon>
    </lineage>
</organism>
<evidence type="ECO:0000313" key="3">
    <source>
        <dbReference type="Proteomes" id="UP000218899"/>
    </source>
</evidence>
<evidence type="ECO:0000313" key="2">
    <source>
        <dbReference type="EMBL" id="BAU47406.1"/>
    </source>
</evidence>
<protein>
    <recommendedName>
        <fullName evidence="4">Carboxypeptidase regulatory-like domain-containing protein</fullName>
    </recommendedName>
</protein>
<evidence type="ECO:0000256" key="1">
    <source>
        <dbReference type="SAM" id="SignalP"/>
    </source>
</evidence>
<dbReference type="EMBL" id="AP014936">
    <property type="protein sequence ID" value="BAU47406.1"/>
    <property type="molecule type" value="Genomic_DNA"/>
</dbReference>
<dbReference type="InterPro" id="IPR008969">
    <property type="entry name" value="CarboxyPept-like_regulatory"/>
</dbReference>
<feature type="signal peptide" evidence="1">
    <location>
        <begin position="1"/>
        <end position="24"/>
    </location>
</feature>
<name>A0A1B4V1P1_9GAMM</name>